<evidence type="ECO:0008006" key="3">
    <source>
        <dbReference type="Google" id="ProtNLM"/>
    </source>
</evidence>
<dbReference type="AlphaFoldDB" id="A0A7Z9CFK1"/>
<evidence type="ECO:0000313" key="1">
    <source>
        <dbReference type="EMBL" id="VDH03408.1"/>
    </source>
</evidence>
<dbReference type="RefSeq" id="WP_125150864.1">
    <property type="nucleotide sequence ID" value="NZ_UYIV01000001.1"/>
</dbReference>
<proteinExistence type="predicted"/>
<sequence>MKNIFLIMAFMTLISCRSNKNEKRLGIHIQAPVYYNEDTIEYYIVNNTDKDIYVLCNMDFFRREIDSSYMNTWFQPKIHISDDVREVSAGRFIIDYKQNIIDSIENIRNIYMENDGIDEYKKYNKMIELYKCKIAKNDSIKFLTKINFEEEFRPYFYSESESYRLLRSKNYFLTISLNENLPYEVSEYLGRKGIYMDKIKSNEVKVTWEKSIYED</sequence>
<evidence type="ECO:0000313" key="2">
    <source>
        <dbReference type="Proteomes" id="UP000270205"/>
    </source>
</evidence>
<gene>
    <name evidence="1" type="ORF">NCTC12929_00791</name>
</gene>
<comment type="caution">
    <text evidence="1">The sequence shown here is derived from an EMBL/GenBank/DDBJ whole genome shotgun (WGS) entry which is preliminary data.</text>
</comment>
<accession>A0A7Z9CFK1</accession>
<reference evidence="1 2" key="1">
    <citation type="submission" date="2018-11" db="EMBL/GenBank/DDBJ databases">
        <authorList>
            <consortium name="Pathogen Informatics"/>
        </authorList>
    </citation>
    <scope>NUCLEOTIDE SEQUENCE [LARGE SCALE GENOMIC DNA]</scope>
    <source>
        <strain evidence="1 2">NCTC12929</strain>
    </source>
</reference>
<dbReference type="EMBL" id="UYIV01000001">
    <property type="protein sequence ID" value="VDH03408.1"/>
    <property type="molecule type" value="Genomic_DNA"/>
</dbReference>
<organism evidence="1 2">
    <name type="scientific">Bergeyella zoohelcum</name>
    <dbReference type="NCBI Taxonomy" id="1015"/>
    <lineage>
        <taxon>Bacteria</taxon>
        <taxon>Pseudomonadati</taxon>
        <taxon>Bacteroidota</taxon>
        <taxon>Flavobacteriia</taxon>
        <taxon>Flavobacteriales</taxon>
        <taxon>Weeksellaceae</taxon>
        <taxon>Bergeyella</taxon>
    </lineage>
</organism>
<dbReference type="Proteomes" id="UP000270205">
    <property type="component" value="Unassembled WGS sequence"/>
</dbReference>
<dbReference type="PROSITE" id="PS51257">
    <property type="entry name" value="PROKAR_LIPOPROTEIN"/>
    <property type="match status" value="1"/>
</dbReference>
<name>A0A7Z9CFK1_9FLAO</name>
<protein>
    <recommendedName>
        <fullName evidence="3">Lipoprotein</fullName>
    </recommendedName>
</protein>